<dbReference type="AlphaFoldDB" id="A0A3N1D642"/>
<organism evidence="1 2">
    <name type="scientific">Actinocorallia herbida</name>
    <dbReference type="NCBI Taxonomy" id="58109"/>
    <lineage>
        <taxon>Bacteria</taxon>
        <taxon>Bacillati</taxon>
        <taxon>Actinomycetota</taxon>
        <taxon>Actinomycetes</taxon>
        <taxon>Streptosporangiales</taxon>
        <taxon>Thermomonosporaceae</taxon>
        <taxon>Actinocorallia</taxon>
    </lineage>
</organism>
<protein>
    <submittedName>
        <fullName evidence="1">Uncharacterized protein</fullName>
    </submittedName>
</protein>
<dbReference type="EMBL" id="RJKE01000001">
    <property type="protein sequence ID" value="ROO88980.1"/>
    <property type="molecule type" value="Genomic_DNA"/>
</dbReference>
<keyword evidence="2" id="KW-1185">Reference proteome</keyword>
<reference evidence="1 2" key="1">
    <citation type="submission" date="2018-11" db="EMBL/GenBank/DDBJ databases">
        <title>Sequencing the genomes of 1000 actinobacteria strains.</title>
        <authorList>
            <person name="Klenk H.-P."/>
        </authorList>
    </citation>
    <scope>NUCLEOTIDE SEQUENCE [LARGE SCALE GENOMIC DNA]</scope>
    <source>
        <strain evidence="1 2">DSM 44254</strain>
    </source>
</reference>
<sequence>MVVVAAAFLYRPATDLYARHRAAADARHEVENYADVLAADGKVTEQEARDYLPFFAVHAYRDVTGGAEVTVSARGVSQGIGPRVDGRYCFLVRFSGLGGRQAETDLERRDGACEGPWLP</sequence>
<name>A0A3N1D642_9ACTN</name>
<accession>A0A3N1D642</accession>
<dbReference type="RefSeq" id="WP_123668148.1">
    <property type="nucleotide sequence ID" value="NZ_RJKE01000001.1"/>
</dbReference>
<evidence type="ECO:0000313" key="1">
    <source>
        <dbReference type="EMBL" id="ROO88980.1"/>
    </source>
</evidence>
<evidence type="ECO:0000313" key="2">
    <source>
        <dbReference type="Proteomes" id="UP000272400"/>
    </source>
</evidence>
<gene>
    <name evidence="1" type="ORF">EDD29_6667</name>
</gene>
<dbReference type="Proteomes" id="UP000272400">
    <property type="component" value="Unassembled WGS sequence"/>
</dbReference>
<comment type="caution">
    <text evidence="1">The sequence shown here is derived from an EMBL/GenBank/DDBJ whole genome shotgun (WGS) entry which is preliminary data.</text>
</comment>
<proteinExistence type="predicted"/>